<dbReference type="InterPro" id="IPR025058">
    <property type="entry name" value="DUF3995"/>
</dbReference>
<evidence type="ECO:0008006" key="4">
    <source>
        <dbReference type="Google" id="ProtNLM"/>
    </source>
</evidence>
<feature type="transmembrane region" description="Helical" evidence="1">
    <location>
        <begin position="15"/>
        <end position="39"/>
    </location>
</feature>
<protein>
    <recommendedName>
        <fullName evidence="4">DUF3995 domain-containing protein</fullName>
    </recommendedName>
</protein>
<reference evidence="2 3" key="1">
    <citation type="submission" date="2022-01" db="EMBL/GenBank/DDBJ databases">
        <title>Novel bile acid biosynthetic pathways are enriched in the microbiome of centenarians.</title>
        <authorList>
            <person name="Sato Y."/>
            <person name="Atarashi K."/>
            <person name="Plichta R.D."/>
            <person name="Arai Y."/>
            <person name="Sasajima S."/>
            <person name="Kearney M.S."/>
            <person name="Suda W."/>
            <person name="Takeshita K."/>
            <person name="Sasaki T."/>
            <person name="Okamoto S."/>
            <person name="Skelly N.A."/>
            <person name="Okamura Y."/>
            <person name="Vlamakis H."/>
            <person name="Li Y."/>
            <person name="Tanoue T."/>
            <person name="Takei H."/>
            <person name="Nittono H."/>
            <person name="Narushima S."/>
            <person name="Irie J."/>
            <person name="Itoh H."/>
            <person name="Moriya K."/>
            <person name="Sugiura Y."/>
            <person name="Suematsu M."/>
            <person name="Moritoki N."/>
            <person name="Shibata S."/>
            <person name="Littman R.D."/>
            <person name="Fischbach A.M."/>
            <person name="Uwamino Y."/>
            <person name="Inoue T."/>
            <person name="Honda A."/>
            <person name="Hattori M."/>
            <person name="Murai T."/>
            <person name="Xavier J.R."/>
            <person name="Hirose N."/>
            <person name="Honda K."/>
        </authorList>
    </citation>
    <scope>NUCLEOTIDE SEQUENCE [LARGE SCALE GENOMIC DNA]</scope>
    <source>
        <strain evidence="2 3">CE91-St30</strain>
    </source>
</reference>
<accession>A0ABN6MF73</accession>
<dbReference type="Pfam" id="PF13160">
    <property type="entry name" value="DUF3995"/>
    <property type="match status" value="1"/>
</dbReference>
<feature type="transmembrane region" description="Helical" evidence="1">
    <location>
        <begin position="97"/>
        <end position="118"/>
    </location>
</feature>
<feature type="transmembrane region" description="Helical" evidence="1">
    <location>
        <begin position="130"/>
        <end position="153"/>
    </location>
</feature>
<sequence length="155" mass="17031">MVIKGNAFYFDEGAVIYYLGIVGSVILFVITGFHVYWLFGGKAGTDRYIQADRNGDRIKISKPVILATALVFFAAAVLPLAALGIVEIPLSRPLVDIGLVFGITAFSLRGLAGAVWSVTRRKPRDIFHRWNLILYTPICIVLAVSYCASYAVLNF</sequence>
<name>A0ABN6MF73_9ACTN</name>
<feature type="transmembrane region" description="Helical" evidence="1">
    <location>
        <begin position="60"/>
        <end position="85"/>
    </location>
</feature>
<evidence type="ECO:0000313" key="2">
    <source>
        <dbReference type="EMBL" id="BDE96645.1"/>
    </source>
</evidence>
<evidence type="ECO:0000256" key="1">
    <source>
        <dbReference type="SAM" id="Phobius"/>
    </source>
</evidence>
<dbReference type="RefSeq" id="WP_244385887.1">
    <property type="nucleotide sequence ID" value="NZ_AP025564.1"/>
</dbReference>
<gene>
    <name evidence="2" type="ORF">CE91St30_19780</name>
</gene>
<proteinExistence type="predicted"/>
<dbReference type="Proteomes" id="UP001320544">
    <property type="component" value="Chromosome"/>
</dbReference>
<organism evidence="2 3">
    <name type="scientific">Raoultibacter timonensis</name>
    <dbReference type="NCBI Taxonomy" id="1907662"/>
    <lineage>
        <taxon>Bacteria</taxon>
        <taxon>Bacillati</taxon>
        <taxon>Actinomycetota</taxon>
        <taxon>Coriobacteriia</taxon>
        <taxon>Eggerthellales</taxon>
        <taxon>Eggerthellaceae</taxon>
        <taxon>Raoultibacter</taxon>
    </lineage>
</organism>
<keyword evidence="1" id="KW-0472">Membrane</keyword>
<keyword evidence="1" id="KW-1133">Transmembrane helix</keyword>
<dbReference type="EMBL" id="AP025564">
    <property type="protein sequence ID" value="BDE96645.1"/>
    <property type="molecule type" value="Genomic_DNA"/>
</dbReference>
<keyword evidence="1" id="KW-0812">Transmembrane</keyword>
<evidence type="ECO:0000313" key="3">
    <source>
        <dbReference type="Proteomes" id="UP001320544"/>
    </source>
</evidence>
<keyword evidence="3" id="KW-1185">Reference proteome</keyword>